<reference evidence="1 2" key="1">
    <citation type="submission" date="2023-02" db="EMBL/GenBank/DDBJ databases">
        <title>LHISI_Scaffold_Assembly.</title>
        <authorList>
            <person name="Stuart O.P."/>
            <person name="Cleave R."/>
            <person name="Magrath M.J.L."/>
            <person name="Mikheyev A.S."/>
        </authorList>
    </citation>
    <scope>NUCLEOTIDE SEQUENCE [LARGE SCALE GENOMIC DNA]</scope>
    <source>
        <strain evidence="1">Daus_M_001</strain>
        <tissue evidence="1">Leg muscle</tissue>
    </source>
</reference>
<evidence type="ECO:0000313" key="2">
    <source>
        <dbReference type="Proteomes" id="UP001159363"/>
    </source>
</evidence>
<name>A0ABQ9IMF6_9NEOP</name>
<evidence type="ECO:0000313" key="1">
    <source>
        <dbReference type="EMBL" id="KAJ8897008.1"/>
    </source>
</evidence>
<comment type="caution">
    <text evidence="1">The sequence shown here is derived from an EMBL/GenBank/DDBJ whole genome shotgun (WGS) entry which is preliminary data.</text>
</comment>
<gene>
    <name evidence="1" type="ORF">PR048_002354</name>
</gene>
<protein>
    <recommendedName>
        <fullName evidence="3">Mos1 transposase HTH domain-containing protein</fullName>
    </recommendedName>
</protein>
<keyword evidence="2" id="KW-1185">Reference proteome</keyword>
<evidence type="ECO:0008006" key="3">
    <source>
        <dbReference type="Google" id="ProtNLM"/>
    </source>
</evidence>
<dbReference type="Proteomes" id="UP001159363">
    <property type="component" value="Chromosome 1"/>
</dbReference>
<sequence>MPYIYTSAEYIDMLIVYGYCDCSSTAAVEKVVQTFHDTGSLRSATVYSERGLARHVEEDENIIGDVQRSPTTSTWCIAACCNVSQTHVWRLLHDEGLYPFNHSMCRICTEGTMPSVYTFVTGYVTTVIWGQ</sequence>
<dbReference type="EMBL" id="JARBHB010000001">
    <property type="protein sequence ID" value="KAJ8897008.1"/>
    <property type="molecule type" value="Genomic_DNA"/>
</dbReference>
<proteinExistence type="predicted"/>
<organism evidence="1 2">
    <name type="scientific">Dryococelus australis</name>
    <dbReference type="NCBI Taxonomy" id="614101"/>
    <lineage>
        <taxon>Eukaryota</taxon>
        <taxon>Metazoa</taxon>
        <taxon>Ecdysozoa</taxon>
        <taxon>Arthropoda</taxon>
        <taxon>Hexapoda</taxon>
        <taxon>Insecta</taxon>
        <taxon>Pterygota</taxon>
        <taxon>Neoptera</taxon>
        <taxon>Polyneoptera</taxon>
        <taxon>Phasmatodea</taxon>
        <taxon>Verophasmatodea</taxon>
        <taxon>Anareolatae</taxon>
        <taxon>Phasmatidae</taxon>
        <taxon>Eurycanthinae</taxon>
        <taxon>Dryococelus</taxon>
    </lineage>
</organism>
<accession>A0ABQ9IMF6</accession>